<dbReference type="EMBL" id="SMAE01000013">
    <property type="protein sequence ID" value="TCS86954.1"/>
    <property type="molecule type" value="Genomic_DNA"/>
</dbReference>
<evidence type="ECO:0008006" key="3">
    <source>
        <dbReference type="Google" id="ProtNLM"/>
    </source>
</evidence>
<dbReference type="Gene3D" id="3.30.310.160">
    <property type="entry name" value="YycH protein, domain 2"/>
    <property type="match status" value="1"/>
</dbReference>
<name>A0A4R3KQA4_9FIRM</name>
<protein>
    <recommendedName>
        <fullName evidence="3">Regulatory protein YycH of two-component signal transduction system YycFG</fullName>
    </recommendedName>
</protein>
<dbReference type="AlphaFoldDB" id="A0A4R3KQA4"/>
<dbReference type="RefSeq" id="WP_132029326.1">
    <property type="nucleotide sequence ID" value="NZ_CP068564.1"/>
</dbReference>
<dbReference type="InterPro" id="IPR042274">
    <property type="entry name" value="YycH/YycI_2"/>
</dbReference>
<comment type="caution">
    <text evidence="1">The sequence shown here is derived from an EMBL/GenBank/DDBJ whole genome shotgun (WGS) entry which is preliminary data.</text>
</comment>
<gene>
    <name evidence="1" type="ORF">EDD65_11337</name>
</gene>
<proteinExistence type="predicted"/>
<keyword evidence="2" id="KW-1185">Reference proteome</keyword>
<evidence type="ECO:0000313" key="2">
    <source>
        <dbReference type="Proteomes" id="UP000294567"/>
    </source>
</evidence>
<dbReference type="OrthoDB" id="1696612at2"/>
<sequence length="478" mass="56796">MVKERFKTFLLLLLVCISIFLTNQLWMKMPYKVFSLIKKEEYLGASYLLADMLEPHKYLLNFDRKTHTMFYSKHKENLWISTCPILSNVLSSSNFKTDVITDDEFFKYLKKRSIVFYFPEKFNTYILARSLEINKPNSITEKMPKVESIYLYIGSGKPFFIFSNGNDHLMVYDIYDIDVDITTLKEYVKGIEETVDYTYYYPMKDTLGSNNNTFIPYEMSKNLPLVSVERKLNPENIEEIRDIAKEYFNKDIDYIREIVEKDGSIIYLYDQKVLKINQNGILEYFSPLEEPVLERNLYISLNTVAEFLSNHIDNPEDMYLAKIEEIKFEENLGYKLIFGHRVMGLPVILANNDIEDFIEIDVFNKYIRNYKIFSRENKNISNFNIEKNKRILSTFDIINMNYDILEKDYIYYKRLNKEKIDKKTIMEDTLSSICNIDIAYMDPCSKEQENKLIGVWLLETDNKVYAFDVYSGELVFEK</sequence>
<evidence type="ECO:0000313" key="1">
    <source>
        <dbReference type="EMBL" id="TCS86954.1"/>
    </source>
</evidence>
<dbReference type="Proteomes" id="UP000294567">
    <property type="component" value="Unassembled WGS sequence"/>
</dbReference>
<organism evidence="1 2">
    <name type="scientific">Keratinibaculum paraultunense</name>
    <dbReference type="NCBI Taxonomy" id="1278232"/>
    <lineage>
        <taxon>Bacteria</taxon>
        <taxon>Bacillati</taxon>
        <taxon>Bacillota</taxon>
        <taxon>Tissierellia</taxon>
        <taxon>Tissierellales</taxon>
        <taxon>Tepidimicrobiaceae</taxon>
        <taxon>Keratinibaculum</taxon>
    </lineage>
</organism>
<reference evidence="1 2" key="1">
    <citation type="submission" date="2019-03" db="EMBL/GenBank/DDBJ databases">
        <title>Genomic Encyclopedia of Type Strains, Phase IV (KMG-IV): sequencing the most valuable type-strain genomes for metagenomic binning, comparative biology and taxonomic classification.</title>
        <authorList>
            <person name="Goeker M."/>
        </authorList>
    </citation>
    <scope>NUCLEOTIDE SEQUENCE [LARGE SCALE GENOMIC DNA]</scope>
    <source>
        <strain evidence="1 2">DSM 26752</strain>
    </source>
</reference>
<accession>A0A4R3KQA4</accession>